<evidence type="ECO:0000313" key="1">
    <source>
        <dbReference type="EMBL" id="KAF7404284.1"/>
    </source>
</evidence>
<gene>
    <name evidence="1" type="ORF">H0235_014978</name>
</gene>
<proteinExistence type="predicted"/>
<sequence length="107" mass="11565">MSRDLKIFPNRSFLDVGLPPTARFAKKDSTDLTNAGKGSNSSSIDFTRIVGEINNGGSSNSRQDDVPRRAVAAQFSGGRDGVEAEAENSEGRGRLRYRWGWSSGISV</sequence>
<evidence type="ECO:0000313" key="2">
    <source>
        <dbReference type="Proteomes" id="UP000600918"/>
    </source>
</evidence>
<name>A0A834NDP6_VESPE</name>
<dbReference type="AlphaFoldDB" id="A0A834NDP6"/>
<protein>
    <submittedName>
        <fullName evidence="1">Uncharacterized protein</fullName>
    </submittedName>
</protein>
<dbReference type="Proteomes" id="UP000600918">
    <property type="component" value="Unassembled WGS sequence"/>
</dbReference>
<accession>A0A834NDP6</accession>
<reference evidence="1" key="1">
    <citation type="journal article" date="2020" name="G3 (Bethesda)">
        <title>High-Quality Assemblies for Three Invasive Social Wasps from the &lt;i&gt;Vespula&lt;/i&gt; Genus.</title>
        <authorList>
            <person name="Harrop T.W.R."/>
            <person name="Guhlin J."/>
            <person name="McLaughlin G.M."/>
            <person name="Permina E."/>
            <person name="Stockwell P."/>
            <person name="Gilligan J."/>
            <person name="Le Lec M.F."/>
            <person name="Gruber M.A.M."/>
            <person name="Quinn O."/>
            <person name="Lovegrove M."/>
            <person name="Duncan E.J."/>
            <person name="Remnant E.J."/>
            <person name="Van Eeckhoven J."/>
            <person name="Graham B."/>
            <person name="Knapp R.A."/>
            <person name="Langford K.W."/>
            <person name="Kronenberg Z."/>
            <person name="Press M.O."/>
            <person name="Eacker S.M."/>
            <person name="Wilson-Rankin E.E."/>
            <person name="Purcell J."/>
            <person name="Lester P.J."/>
            <person name="Dearden P.K."/>
        </authorList>
    </citation>
    <scope>NUCLEOTIDE SEQUENCE</scope>
    <source>
        <strain evidence="1">Volc-1</strain>
    </source>
</reference>
<keyword evidence="2" id="KW-1185">Reference proteome</keyword>
<dbReference type="EMBL" id="JACSDY010000016">
    <property type="protein sequence ID" value="KAF7404284.1"/>
    <property type="molecule type" value="Genomic_DNA"/>
</dbReference>
<organism evidence="1 2">
    <name type="scientific">Vespula pensylvanica</name>
    <name type="common">Western yellow jacket</name>
    <name type="synonym">Wasp</name>
    <dbReference type="NCBI Taxonomy" id="30213"/>
    <lineage>
        <taxon>Eukaryota</taxon>
        <taxon>Metazoa</taxon>
        <taxon>Ecdysozoa</taxon>
        <taxon>Arthropoda</taxon>
        <taxon>Hexapoda</taxon>
        <taxon>Insecta</taxon>
        <taxon>Pterygota</taxon>
        <taxon>Neoptera</taxon>
        <taxon>Endopterygota</taxon>
        <taxon>Hymenoptera</taxon>
        <taxon>Apocrita</taxon>
        <taxon>Aculeata</taxon>
        <taxon>Vespoidea</taxon>
        <taxon>Vespidae</taxon>
        <taxon>Vespinae</taxon>
        <taxon>Vespula</taxon>
    </lineage>
</organism>
<comment type="caution">
    <text evidence="1">The sequence shown here is derived from an EMBL/GenBank/DDBJ whole genome shotgun (WGS) entry which is preliminary data.</text>
</comment>